<feature type="domain" description="Glycosyltransferase 2-like" evidence="2">
    <location>
        <begin position="8"/>
        <end position="115"/>
    </location>
</feature>
<gene>
    <name evidence="3" type="ORF">SAE01_29920</name>
</gene>
<dbReference type="Gene3D" id="3.90.550.10">
    <property type="entry name" value="Spore Coat Polysaccharide Biosynthesis Protein SpsA, Chain A"/>
    <property type="match status" value="1"/>
</dbReference>
<keyword evidence="1" id="KW-1133">Transmembrane helix</keyword>
<sequence>MVPEILLSICIPTYNRATYLERCLESIVKQAGNNPQVEVLISDNVSNDHTREVCERFVRQFNNVKYFVNETNIGADQNIIRVLKIANGKYLKLLNDYCEFSEGGLLKVLDIVTDHASTREVLFFPNGVSYLRKKEFHYSTGLDGFLKIASFWSTWIGAVGFWKEDFHKVMETYQFKTTNFLQTELLFESVLLKQKAITYSRSFMVAHEVVNKKTGYNFFELFIESYFNTYITSLRKERKISWFAYYREKNKFFADFIFFWYKNVKIKNRHSTDISPKGVEWLVFKTYKYDPIFYLYLLFLPFYMLSFYIKKLRRK</sequence>
<dbReference type="InterPro" id="IPR001173">
    <property type="entry name" value="Glyco_trans_2-like"/>
</dbReference>
<keyword evidence="1" id="KW-0472">Membrane</keyword>
<name>A0A512BEU2_9BACT</name>
<dbReference type="PANTHER" id="PTHR22916">
    <property type="entry name" value="GLYCOSYLTRANSFERASE"/>
    <property type="match status" value="1"/>
</dbReference>
<keyword evidence="1" id="KW-0812">Transmembrane</keyword>
<protein>
    <recommendedName>
        <fullName evidence="2">Glycosyltransferase 2-like domain-containing protein</fullName>
    </recommendedName>
</protein>
<accession>A0A512BEU2</accession>
<dbReference type="AlphaFoldDB" id="A0A512BEU2"/>
<organism evidence="3 4">
    <name type="scientific">Segetibacter aerophilus</name>
    <dbReference type="NCBI Taxonomy" id="670293"/>
    <lineage>
        <taxon>Bacteria</taxon>
        <taxon>Pseudomonadati</taxon>
        <taxon>Bacteroidota</taxon>
        <taxon>Chitinophagia</taxon>
        <taxon>Chitinophagales</taxon>
        <taxon>Chitinophagaceae</taxon>
        <taxon>Segetibacter</taxon>
    </lineage>
</organism>
<dbReference type="GO" id="GO:0016758">
    <property type="term" value="F:hexosyltransferase activity"/>
    <property type="evidence" value="ECO:0007669"/>
    <property type="project" value="UniProtKB-ARBA"/>
</dbReference>
<comment type="caution">
    <text evidence="3">The sequence shown here is derived from an EMBL/GenBank/DDBJ whole genome shotgun (WGS) entry which is preliminary data.</text>
</comment>
<dbReference type="InterPro" id="IPR029044">
    <property type="entry name" value="Nucleotide-diphossugar_trans"/>
</dbReference>
<keyword evidence="4" id="KW-1185">Reference proteome</keyword>
<dbReference type="Proteomes" id="UP000321513">
    <property type="component" value="Unassembled WGS sequence"/>
</dbReference>
<evidence type="ECO:0000313" key="3">
    <source>
        <dbReference type="EMBL" id="GEO10496.1"/>
    </source>
</evidence>
<evidence type="ECO:0000259" key="2">
    <source>
        <dbReference type="Pfam" id="PF00535"/>
    </source>
</evidence>
<dbReference type="OrthoDB" id="199095at2"/>
<dbReference type="SUPFAM" id="SSF53448">
    <property type="entry name" value="Nucleotide-diphospho-sugar transferases"/>
    <property type="match status" value="1"/>
</dbReference>
<dbReference type="RefSeq" id="WP_147204607.1">
    <property type="nucleotide sequence ID" value="NZ_BJYT01000011.1"/>
</dbReference>
<evidence type="ECO:0000256" key="1">
    <source>
        <dbReference type="SAM" id="Phobius"/>
    </source>
</evidence>
<dbReference type="CDD" id="cd00761">
    <property type="entry name" value="Glyco_tranf_GTA_type"/>
    <property type="match status" value="1"/>
</dbReference>
<dbReference type="EMBL" id="BJYT01000011">
    <property type="protein sequence ID" value="GEO10496.1"/>
    <property type="molecule type" value="Genomic_DNA"/>
</dbReference>
<dbReference type="PANTHER" id="PTHR22916:SF3">
    <property type="entry name" value="UDP-GLCNAC:BETAGAL BETA-1,3-N-ACETYLGLUCOSAMINYLTRANSFERASE-LIKE PROTEIN 1"/>
    <property type="match status" value="1"/>
</dbReference>
<dbReference type="Pfam" id="PF00535">
    <property type="entry name" value="Glycos_transf_2"/>
    <property type="match status" value="1"/>
</dbReference>
<proteinExistence type="predicted"/>
<reference evidence="3 4" key="1">
    <citation type="submission" date="2019-07" db="EMBL/GenBank/DDBJ databases">
        <title>Whole genome shotgun sequence of Segetibacter aerophilus NBRC 106135.</title>
        <authorList>
            <person name="Hosoyama A."/>
            <person name="Uohara A."/>
            <person name="Ohji S."/>
            <person name="Ichikawa N."/>
        </authorList>
    </citation>
    <scope>NUCLEOTIDE SEQUENCE [LARGE SCALE GENOMIC DNA]</scope>
    <source>
        <strain evidence="3 4">NBRC 106135</strain>
    </source>
</reference>
<feature type="transmembrane region" description="Helical" evidence="1">
    <location>
        <begin position="292"/>
        <end position="309"/>
    </location>
</feature>
<evidence type="ECO:0000313" key="4">
    <source>
        <dbReference type="Proteomes" id="UP000321513"/>
    </source>
</evidence>